<dbReference type="PROSITE" id="PS50055">
    <property type="entry name" value="TYR_PHOSPHATASE_PTP"/>
    <property type="match status" value="1"/>
</dbReference>
<dbReference type="InterPro" id="IPR000387">
    <property type="entry name" value="Tyr_Pase_dom"/>
</dbReference>
<reference evidence="3" key="1">
    <citation type="journal article" date="2008" name="Nat. Genet.">
        <title>The Pristionchus pacificus genome provides a unique perspective on nematode lifestyle and parasitism.</title>
        <authorList>
            <person name="Dieterich C."/>
            <person name="Clifton S.W."/>
            <person name="Schuster L.N."/>
            <person name="Chinwalla A."/>
            <person name="Delehaunty K."/>
            <person name="Dinkelacker I."/>
            <person name="Fulton L."/>
            <person name="Fulton R."/>
            <person name="Godfrey J."/>
            <person name="Minx P."/>
            <person name="Mitreva M."/>
            <person name="Roeseler W."/>
            <person name="Tian H."/>
            <person name="Witte H."/>
            <person name="Yang S.P."/>
            <person name="Wilson R.K."/>
            <person name="Sommer R.J."/>
        </authorList>
    </citation>
    <scope>NUCLEOTIDE SEQUENCE [LARGE SCALE GENOMIC DNA]</scope>
    <source>
        <strain evidence="3">PS312</strain>
    </source>
</reference>
<protein>
    <submittedName>
        <fullName evidence="2">Tyrosine phosphatase</fullName>
    </submittedName>
</protein>
<dbReference type="SUPFAM" id="SSF48097">
    <property type="entry name" value="Regulator of G-protein signaling, RGS"/>
    <property type="match status" value="1"/>
</dbReference>
<dbReference type="SMART" id="SM00404">
    <property type="entry name" value="PTPc_motif"/>
    <property type="match status" value="1"/>
</dbReference>
<gene>
    <name evidence="2" type="primary">WBGene00099271</name>
</gene>
<dbReference type="SMART" id="SM00194">
    <property type="entry name" value="PTPc"/>
    <property type="match status" value="1"/>
</dbReference>
<dbReference type="PROSITE" id="PS50056">
    <property type="entry name" value="TYR_PHOSPHATASE_2"/>
    <property type="match status" value="1"/>
</dbReference>
<sequence>MSISEDSQLLELDRHENTDDDEEGNCDGDAHYQFDSMSTPSVDRLLRSVGEVLSDRDAVDAFRRWANMDESRCGSAIDLHFTIKHFRSIVEKKTVEAPHLAITAHKSYISKKTGSCFFLPDVVRSEMSRRAHSIKNGSLSKDFFDIVIVPLDEYLKQLHANFISSEVFVALRKAIKEASEMSPSTSMGTPATIKKERASSLATSSPSTSSAPFKSSSPFPFPSRVAVTSAAISTALKNPFRTYNIDPVKQEPIDVDAAIASKQRHANDQLSFADKLGDKLQRLADEMEKRGVQFARDLSGRGDNFADLTEEEIDKDIDDYADRMDARGKNGTNKREDSDTPPATHTLASPAIVPPTTHYYGGMNGFAPPPSNRLRRKYMDTLHNTTAVSGHSSTSPTAGTTRKKGRPSTDHDSGSSGFYSGHPSSSSSAFSSHLSAVPHFNTLRRPTHGADIDHSFDSRVGHFPTLGRPSFVTDAPSSYSHPSPYFHLLTPNASPSQHDRTGGGIHNGFATLPRSTGRIPSAPGSSTSSGNGNCDGKILLRVTVTGNRPMVFRTEPDEGGLMTLKKFRTVFGLRREKNKFFFKNYSEDDTSDYQWDLVSDDSATGWIRSSLLFFVVLGREEAVMTKPRKRSTVEGDGKTKTAIGARPVNSKKKTKRATVEEDEKKRDSNWTAEGKKNAEGFMKKYSDLGIEGICAEYKKDIEPYKSPTFGEKAFKANAGKNRHKEPTTCLDDSRVSVDEGKLYINASWMYDQQRIERQYILTQTPLDNTIEDFWKMIFEHKVICTVVLCDKTSDGQDVMADFWPTNDGLFKNYGNIAVCNKKTEIVQKEQVTTLELLPEGCSNSFSTCIVQMTKWESTYTQSTGRNLLKAIRVISRLENLAAQSGNVGPIVVMDELSGISRASILAVVDVMSALIYKGDKVTTLSDLVKWARRCRNGAIKNEDDYVAVIKTIFEYLYRTNQEKFKDQFEKLCGKSQDPN</sequence>
<dbReference type="Pfam" id="PF00102">
    <property type="entry name" value="Y_phosphatase"/>
    <property type="match status" value="1"/>
</dbReference>
<feature type="region of interest" description="Disordered" evidence="1">
    <location>
        <begin position="384"/>
        <end position="431"/>
    </location>
</feature>
<feature type="region of interest" description="Disordered" evidence="1">
    <location>
        <begin position="179"/>
        <end position="217"/>
    </location>
</feature>
<organism evidence="2 3">
    <name type="scientific">Pristionchus pacificus</name>
    <name type="common">Parasitic nematode worm</name>
    <dbReference type="NCBI Taxonomy" id="54126"/>
    <lineage>
        <taxon>Eukaryota</taxon>
        <taxon>Metazoa</taxon>
        <taxon>Ecdysozoa</taxon>
        <taxon>Nematoda</taxon>
        <taxon>Chromadorea</taxon>
        <taxon>Rhabditida</taxon>
        <taxon>Rhabditina</taxon>
        <taxon>Diplogasteromorpha</taxon>
        <taxon>Diplogasteroidea</taxon>
        <taxon>Neodiplogasteridae</taxon>
        <taxon>Pristionchus</taxon>
    </lineage>
</organism>
<accession>A0A2A6BVB2</accession>
<dbReference type="Proteomes" id="UP000005239">
    <property type="component" value="Unassembled WGS sequence"/>
</dbReference>
<dbReference type="EnsemblMetazoa" id="PPA09717.1">
    <property type="protein sequence ID" value="PPA09717.1"/>
    <property type="gene ID" value="WBGene00099271"/>
</dbReference>
<dbReference type="InterPro" id="IPR003595">
    <property type="entry name" value="Tyr_Pase_cat"/>
</dbReference>
<feature type="compositionally biased region" description="Low complexity" evidence="1">
    <location>
        <begin position="199"/>
        <end position="217"/>
    </location>
</feature>
<accession>A0A8R1Y951</accession>
<dbReference type="InterPro" id="IPR000242">
    <property type="entry name" value="PTP_cat"/>
</dbReference>
<dbReference type="PANTHER" id="PTHR23219:SF13">
    <property type="entry name" value="TYROSINE-PROTEIN PHOSPHATASE DOMAIN-CONTAINING PROTEIN"/>
    <property type="match status" value="1"/>
</dbReference>
<dbReference type="InterPro" id="IPR029021">
    <property type="entry name" value="Prot-tyrosine_phosphatase-like"/>
</dbReference>
<feature type="compositionally biased region" description="Low complexity" evidence="1">
    <location>
        <begin position="414"/>
        <end position="431"/>
    </location>
</feature>
<dbReference type="InterPro" id="IPR036305">
    <property type="entry name" value="RGS_sf"/>
</dbReference>
<feature type="compositionally biased region" description="Polar residues" evidence="1">
    <location>
        <begin position="384"/>
        <end position="400"/>
    </location>
</feature>
<evidence type="ECO:0000313" key="2">
    <source>
        <dbReference type="EnsemblMetazoa" id="PPA09717.1"/>
    </source>
</evidence>
<reference evidence="2" key="2">
    <citation type="submission" date="2022-06" db="UniProtKB">
        <authorList>
            <consortium name="EnsemblMetazoa"/>
        </authorList>
    </citation>
    <scope>IDENTIFICATION</scope>
    <source>
        <strain evidence="2">PS312</strain>
    </source>
</reference>
<dbReference type="AlphaFoldDB" id="A0A2A6BVB2"/>
<feature type="region of interest" description="Disordered" evidence="1">
    <location>
        <begin position="317"/>
        <end position="356"/>
    </location>
</feature>
<dbReference type="PANTHER" id="PTHR23219">
    <property type="entry name" value="TYROSINE-PROTEIN PHOSPHATASE C15H7.3-RELATED"/>
    <property type="match status" value="1"/>
</dbReference>
<feature type="compositionally biased region" description="Basic and acidic residues" evidence="1">
    <location>
        <begin position="657"/>
        <end position="671"/>
    </location>
</feature>
<dbReference type="CDD" id="cd00047">
    <property type="entry name" value="PTPc"/>
    <property type="match status" value="1"/>
</dbReference>
<evidence type="ECO:0000313" key="3">
    <source>
        <dbReference type="Proteomes" id="UP000005239"/>
    </source>
</evidence>
<feature type="region of interest" description="Disordered" evidence="1">
    <location>
        <begin position="627"/>
        <end position="671"/>
    </location>
</feature>
<feature type="region of interest" description="Disordered" evidence="1">
    <location>
        <begin position="15"/>
        <end position="35"/>
    </location>
</feature>
<feature type="compositionally biased region" description="Basic and acidic residues" evidence="1">
    <location>
        <begin position="318"/>
        <end position="338"/>
    </location>
</feature>
<dbReference type="SUPFAM" id="SSF52799">
    <property type="entry name" value="(Phosphotyrosine protein) phosphatases II"/>
    <property type="match status" value="1"/>
</dbReference>
<proteinExistence type="predicted"/>
<evidence type="ECO:0000256" key="1">
    <source>
        <dbReference type="SAM" id="MobiDB-lite"/>
    </source>
</evidence>
<dbReference type="GO" id="GO:0004725">
    <property type="term" value="F:protein tyrosine phosphatase activity"/>
    <property type="evidence" value="ECO:0007669"/>
    <property type="project" value="InterPro"/>
</dbReference>
<dbReference type="Gene3D" id="3.90.190.10">
    <property type="entry name" value="Protein tyrosine phosphatase superfamily"/>
    <property type="match status" value="1"/>
</dbReference>
<keyword evidence="3" id="KW-1185">Reference proteome</keyword>
<name>A0A2A6BVB2_PRIPA</name>